<keyword evidence="14 15" id="KW-0012">Acyltransferase</keyword>
<keyword evidence="9" id="KW-0319">Glycerol metabolism</keyword>
<dbReference type="InterPro" id="IPR007130">
    <property type="entry name" value="DAGAT"/>
</dbReference>
<evidence type="ECO:0000256" key="14">
    <source>
        <dbReference type="ARBA" id="ARBA00023315"/>
    </source>
</evidence>
<reference evidence="15 16" key="1">
    <citation type="submission" date="2015-09" db="EMBL/GenBank/DDBJ databases">
        <title>Draft genome of the parasitic nematode Teladorsagia circumcincta isolate WARC Sus (inbred).</title>
        <authorList>
            <person name="Mitreva M."/>
        </authorList>
    </citation>
    <scope>NUCLEOTIDE SEQUENCE [LARGE SCALE GENOMIC DNA]</scope>
    <source>
        <strain evidence="15 16">S</strain>
    </source>
</reference>
<evidence type="ECO:0000256" key="1">
    <source>
        <dbReference type="ARBA" id="ARBA00004477"/>
    </source>
</evidence>
<keyword evidence="7 15" id="KW-0808">Transferase</keyword>
<dbReference type="GO" id="GO:0019432">
    <property type="term" value="P:triglyceride biosynthetic process"/>
    <property type="evidence" value="ECO:0007669"/>
    <property type="project" value="TreeGrafter"/>
</dbReference>
<evidence type="ECO:0000256" key="6">
    <source>
        <dbReference type="ARBA" id="ARBA00022516"/>
    </source>
</evidence>
<name>A0A2G9UGU6_TELCI</name>
<keyword evidence="12" id="KW-0443">Lipid metabolism</keyword>
<dbReference type="Pfam" id="PF03982">
    <property type="entry name" value="DAGAT"/>
    <property type="match status" value="1"/>
</dbReference>
<evidence type="ECO:0000256" key="3">
    <source>
        <dbReference type="ARBA" id="ARBA00005189"/>
    </source>
</evidence>
<comment type="pathway">
    <text evidence="2">Glycerolipid metabolism; triacylglycerol biosynthesis.</text>
</comment>
<evidence type="ECO:0000313" key="15">
    <source>
        <dbReference type="EMBL" id="PIO69461.1"/>
    </source>
</evidence>
<keyword evidence="8" id="KW-0812">Transmembrane</keyword>
<evidence type="ECO:0000256" key="9">
    <source>
        <dbReference type="ARBA" id="ARBA00022798"/>
    </source>
</evidence>
<protein>
    <recommendedName>
        <fullName evidence="5">diacylglycerol O-acyltransferase</fullName>
        <ecNumber evidence="5">2.3.1.20</ecNumber>
    </recommendedName>
</protein>
<evidence type="ECO:0000256" key="7">
    <source>
        <dbReference type="ARBA" id="ARBA00022679"/>
    </source>
</evidence>
<accession>A0A2G9UGU6</accession>
<evidence type="ECO:0000256" key="2">
    <source>
        <dbReference type="ARBA" id="ARBA00004771"/>
    </source>
</evidence>
<gene>
    <name evidence="15" type="ORF">TELCIR_08710</name>
</gene>
<evidence type="ECO:0000256" key="12">
    <source>
        <dbReference type="ARBA" id="ARBA00023098"/>
    </source>
</evidence>
<dbReference type="EMBL" id="KZ346646">
    <property type="protein sequence ID" value="PIO69461.1"/>
    <property type="molecule type" value="Genomic_DNA"/>
</dbReference>
<keyword evidence="10" id="KW-0256">Endoplasmic reticulum</keyword>
<evidence type="ECO:0000256" key="10">
    <source>
        <dbReference type="ARBA" id="ARBA00022824"/>
    </source>
</evidence>
<keyword evidence="13" id="KW-0472">Membrane</keyword>
<dbReference type="OrthoDB" id="264532at2759"/>
<dbReference type="GO" id="GO:0004144">
    <property type="term" value="F:diacylglycerol O-acyltransferase activity"/>
    <property type="evidence" value="ECO:0007669"/>
    <property type="project" value="UniProtKB-EC"/>
</dbReference>
<sequence length="108" mass="12311">MAEVHVIIGKPRPSNYGVVKILKTYNAVVVPQWCFKLSKYSVTNFGFLPFRTPVDTVVGAPIDVPQILEPTNEDVDRVHRQYCEALTELFEEHKIHFGVSEDTRLILV</sequence>
<organism evidence="15 16">
    <name type="scientific">Teladorsagia circumcincta</name>
    <name type="common">Brown stomach worm</name>
    <name type="synonym">Ostertagia circumcincta</name>
    <dbReference type="NCBI Taxonomy" id="45464"/>
    <lineage>
        <taxon>Eukaryota</taxon>
        <taxon>Metazoa</taxon>
        <taxon>Ecdysozoa</taxon>
        <taxon>Nematoda</taxon>
        <taxon>Chromadorea</taxon>
        <taxon>Rhabditida</taxon>
        <taxon>Rhabditina</taxon>
        <taxon>Rhabditomorpha</taxon>
        <taxon>Strongyloidea</taxon>
        <taxon>Trichostrongylidae</taxon>
        <taxon>Teladorsagia</taxon>
    </lineage>
</organism>
<dbReference type="GO" id="GO:0005789">
    <property type="term" value="C:endoplasmic reticulum membrane"/>
    <property type="evidence" value="ECO:0007669"/>
    <property type="project" value="UniProtKB-SubCell"/>
</dbReference>
<dbReference type="Proteomes" id="UP000230423">
    <property type="component" value="Unassembled WGS sequence"/>
</dbReference>
<keyword evidence="16" id="KW-1185">Reference proteome</keyword>
<dbReference type="AlphaFoldDB" id="A0A2G9UGU6"/>
<dbReference type="GO" id="GO:0006071">
    <property type="term" value="P:glycerol metabolic process"/>
    <property type="evidence" value="ECO:0007669"/>
    <property type="project" value="UniProtKB-KW"/>
</dbReference>
<evidence type="ECO:0000256" key="13">
    <source>
        <dbReference type="ARBA" id="ARBA00023136"/>
    </source>
</evidence>
<evidence type="ECO:0000256" key="4">
    <source>
        <dbReference type="ARBA" id="ARBA00005420"/>
    </source>
</evidence>
<proteinExistence type="inferred from homology"/>
<dbReference type="EC" id="2.3.1.20" evidence="5"/>
<comment type="similarity">
    <text evidence="4">Belongs to the diacylglycerol acyltransferase family.</text>
</comment>
<dbReference type="PANTHER" id="PTHR12317:SF0">
    <property type="entry name" value="ACYLTRANSFERASE"/>
    <property type="match status" value="1"/>
</dbReference>
<evidence type="ECO:0000313" key="16">
    <source>
        <dbReference type="Proteomes" id="UP000230423"/>
    </source>
</evidence>
<evidence type="ECO:0000256" key="8">
    <source>
        <dbReference type="ARBA" id="ARBA00022692"/>
    </source>
</evidence>
<dbReference type="PANTHER" id="PTHR12317">
    <property type="entry name" value="DIACYLGLYCEROL O-ACYLTRANSFERASE"/>
    <property type="match status" value="1"/>
</dbReference>
<evidence type="ECO:0000256" key="5">
    <source>
        <dbReference type="ARBA" id="ARBA00013244"/>
    </source>
</evidence>
<keyword evidence="6" id="KW-0444">Lipid biosynthesis</keyword>
<comment type="pathway">
    <text evidence="3">Lipid metabolism.</text>
</comment>
<keyword evidence="11" id="KW-1133">Transmembrane helix</keyword>
<evidence type="ECO:0000256" key="11">
    <source>
        <dbReference type="ARBA" id="ARBA00022989"/>
    </source>
</evidence>
<comment type="subcellular location">
    <subcellularLocation>
        <location evidence="1">Endoplasmic reticulum membrane</location>
        <topology evidence="1">Multi-pass membrane protein</topology>
    </subcellularLocation>
</comment>